<name>A0ABW0K7W1_9BACL</name>
<evidence type="ECO:0000256" key="1">
    <source>
        <dbReference type="SAM" id="Phobius"/>
    </source>
</evidence>
<keyword evidence="1" id="KW-0812">Transmembrane</keyword>
<proteinExistence type="predicted"/>
<dbReference type="Proteomes" id="UP001596044">
    <property type="component" value="Unassembled WGS sequence"/>
</dbReference>
<reference evidence="3" key="1">
    <citation type="journal article" date="2019" name="Int. J. Syst. Evol. Microbiol.">
        <title>The Global Catalogue of Microorganisms (GCM) 10K type strain sequencing project: providing services to taxonomists for standard genome sequencing and annotation.</title>
        <authorList>
            <consortium name="The Broad Institute Genomics Platform"/>
            <consortium name="The Broad Institute Genome Sequencing Center for Infectious Disease"/>
            <person name="Wu L."/>
            <person name="Ma J."/>
        </authorList>
    </citation>
    <scope>NUCLEOTIDE SEQUENCE [LARGE SCALE GENOMIC DNA]</scope>
    <source>
        <strain evidence="3">KACC 11904</strain>
    </source>
</reference>
<keyword evidence="3" id="KW-1185">Reference proteome</keyword>
<gene>
    <name evidence="2" type="ORF">ACFPOG_12455</name>
</gene>
<evidence type="ECO:0000313" key="3">
    <source>
        <dbReference type="Proteomes" id="UP001596044"/>
    </source>
</evidence>
<sequence length="133" mass="15609">MSNQPFRQPSKIWIYVLIPFALMSVSFTAFFTYLLITMGSPTTTAKIYVIAGIFSSFAVFNLLIGYLFLRWVVPKKNELFQLLSQDKHLISFKYGRFFLDNEALREAKVDPGSFKRLQQRDLREVYELLHKNK</sequence>
<protein>
    <recommendedName>
        <fullName evidence="4">ABC transporter permease</fullName>
    </recommendedName>
</protein>
<feature type="transmembrane region" description="Helical" evidence="1">
    <location>
        <begin position="12"/>
        <end position="35"/>
    </location>
</feature>
<accession>A0ABW0K7W1</accession>
<organism evidence="2 3">
    <name type="scientific">Paenibacillus aestuarii</name>
    <dbReference type="NCBI Taxonomy" id="516965"/>
    <lineage>
        <taxon>Bacteria</taxon>
        <taxon>Bacillati</taxon>
        <taxon>Bacillota</taxon>
        <taxon>Bacilli</taxon>
        <taxon>Bacillales</taxon>
        <taxon>Paenibacillaceae</taxon>
        <taxon>Paenibacillus</taxon>
    </lineage>
</organism>
<evidence type="ECO:0000313" key="2">
    <source>
        <dbReference type="EMBL" id="MFC5449076.1"/>
    </source>
</evidence>
<keyword evidence="1" id="KW-1133">Transmembrane helix</keyword>
<dbReference type="EMBL" id="JBHSMJ010000017">
    <property type="protein sequence ID" value="MFC5449076.1"/>
    <property type="molecule type" value="Genomic_DNA"/>
</dbReference>
<evidence type="ECO:0008006" key="4">
    <source>
        <dbReference type="Google" id="ProtNLM"/>
    </source>
</evidence>
<keyword evidence="1" id="KW-0472">Membrane</keyword>
<dbReference type="RefSeq" id="WP_377524642.1">
    <property type="nucleotide sequence ID" value="NZ_JBHSMJ010000017.1"/>
</dbReference>
<feature type="transmembrane region" description="Helical" evidence="1">
    <location>
        <begin position="47"/>
        <end position="69"/>
    </location>
</feature>
<comment type="caution">
    <text evidence="2">The sequence shown here is derived from an EMBL/GenBank/DDBJ whole genome shotgun (WGS) entry which is preliminary data.</text>
</comment>